<name>A0A507B8V2_9PEZI</name>
<dbReference type="InterPro" id="IPR001810">
    <property type="entry name" value="F-box_dom"/>
</dbReference>
<dbReference type="PROSITE" id="PS50181">
    <property type="entry name" value="FBOX"/>
    <property type="match status" value="1"/>
</dbReference>
<dbReference type="Proteomes" id="UP000319257">
    <property type="component" value="Unassembled WGS sequence"/>
</dbReference>
<dbReference type="RefSeq" id="XP_030995202.1">
    <property type="nucleotide sequence ID" value="XM_031140830.1"/>
</dbReference>
<dbReference type="GeneID" id="41973668"/>
<dbReference type="InParanoid" id="A0A507B8V2"/>
<feature type="region of interest" description="Disordered" evidence="1">
    <location>
        <begin position="42"/>
        <end position="61"/>
    </location>
</feature>
<feature type="compositionally biased region" description="Polar residues" evidence="1">
    <location>
        <begin position="42"/>
        <end position="52"/>
    </location>
</feature>
<feature type="region of interest" description="Disordered" evidence="1">
    <location>
        <begin position="1"/>
        <end position="37"/>
    </location>
</feature>
<feature type="non-terminal residue" evidence="3">
    <location>
        <position position="258"/>
    </location>
</feature>
<evidence type="ECO:0000256" key="1">
    <source>
        <dbReference type="SAM" id="MobiDB-lite"/>
    </source>
</evidence>
<dbReference type="AlphaFoldDB" id="A0A507B8V2"/>
<evidence type="ECO:0000313" key="4">
    <source>
        <dbReference type="Proteomes" id="UP000319257"/>
    </source>
</evidence>
<dbReference type="EMBL" id="SKBQ01000034">
    <property type="protein sequence ID" value="TPX13491.1"/>
    <property type="molecule type" value="Genomic_DNA"/>
</dbReference>
<comment type="caution">
    <text evidence="3">The sequence shown here is derived from an EMBL/GenBank/DDBJ whole genome shotgun (WGS) entry which is preliminary data.</text>
</comment>
<dbReference type="STRING" id="1093900.A0A507B8V2"/>
<dbReference type="SUPFAM" id="SSF81383">
    <property type="entry name" value="F-box domain"/>
    <property type="match status" value="1"/>
</dbReference>
<protein>
    <recommendedName>
        <fullName evidence="2">F-box domain-containing protein</fullName>
    </recommendedName>
</protein>
<keyword evidence="4" id="KW-1185">Reference proteome</keyword>
<reference evidence="3 4" key="1">
    <citation type="submission" date="2019-06" db="EMBL/GenBank/DDBJ databases">
        <title>Draft genome sequence of the filamentous fungus Phialemoniopsis curvata isolated from diesel fuel.</title>
        <authorList>
            <person name="Varaljay V.A."/>
            <person name="Lyon W.J."/>
            <person name="Crouch A.L."/>
            <person name="Drake C.E."/>
            <person name="Hollomon J.M."/>
            <person name="Nadeau L.J."/>
            <person name="Nunn H.S."/>
            <person name="Stevenson B.S."/>
            <person name="Bojanowski C.L."/>
            <person name="Crookes-Goodson W.J."/>
        </authorList>
    </citation>
    <scope>NUCLEOTIDE SEQUENCE [LARGE SCALE GENOMIC DNA]</scope>
    <source>
        <strain evidence="3 4">D216</strain>
    </source>
</reference>
<dbReference type="CDD" id="cd22150">
    <property type="entry name" value="F-box_CeFBXA-like"/>
    <property type="match status" value="1"/>
</dbReference>
<evidence type="ECO:0000259" key="2">
    <source>
        <dbReference type="PROSITE" id="PS50181"/>
    </source>
</evidence>
<sequence>MAIAALSYPSRSQQWPPSAAGKFPKPPSRRNTRDVTEQQRLAQQFRDLTTPRSDVEARDRTVDDNLPATSLAAEIDYSEPRPSSAGVGHFNTLPLEILHDIMHELDLRSLESLRSVNRSARQLVDSFPQYTAVASHAPDVLAALLATGAAAGTTCRGLFAKLRSPACEDCGDGFAGHIYLPTCRRVCFPCLTQQEGDKYLPLPRELAARHYGLKPHALARLPGVRCVPGSYAPQAKPLGREVALVDREAARAAGVALH</sequence>
<proteinExistence type="predicted"/>
<dbReference type="Pfam" id="PF00646">
    <property type="entry name" value="F-box"/>
    <property type="match status" value="1"/>
</dbReference>
<feature type="domain" description="F-box" evidence="2">
    <location>
        <begin position="87"/>
        <end position="133"/>
    </location>
</feature>
<accession>A0A507B8V2</accession>
<organism evidence="3 4">
    <name type="scientific">Thyridium curvatum</name>
    <dbReference type="NCBI Taxonomy" id="1093900"/>
    <lineage>
        <taxon>Eukaryota</taxon>
        <taxon>Fungi</taxon>
        <taxon>Dikarya</taxon>
        <taxon>Ascomycota</taxon>
        <taxon>Pezizomycotina</taxon>
        <taxon>Sordariomycetes</taxon>
        <taxon>Sordariomycetidae</taxon>
        <taxon>Thyridiales</taxon>
        <taxon>Thyridiaceae</taxon>
        <taxon>Thyridium</taxon>
    </lineage>
</organism>
<evidence type="ECO:0000313" key="3">
    <source>
        <dbReference type="EMBL" id="TPX13491.1"/>
    </source>
</evidence>
<dbReference type="InterPro" id="IPR036047">
    <property type="entry name" value="F-box-like_dom_sf"/>
</dbReference>
<dbReference type="OrthoDB" id="2687876at2759"/>
<gene>
    <name evidence="3" type="ORF">E0L32_006221</name>
</gene>